<protein>
    <recommendedName>
        <fullName evidence="2">PPE domain-containing protein</fullName>
    </recommendedName>
</protein>
<evidence type="ECO:0000256" key="1">
    <source>
        <dbReference type="ARBA" id="ARBA00010652"/>
    </source>
</evidence>
<dbReference type="InterPro" id="IPR038332">
    <property type="entry name" value="PPE_sf"/>
</dbReference>
<proteinExistence type="inferred from homology"/>
<evidence type="ECO:0000259" key="2">
    <source>
        <dbReference type="Pfam" id="PF00823"/>
    </source>
</evidence>
<evidence type="ECO:0000313" key="3">
    <source>
        <dbReference type="EMBL" id="OLF09406.1"/>
    </source>
</evidence>
<keyword evidence="4" id="KW-1185">Reference proteome</keyword>
<dbReference type="Pfam" id="PF00823">
    <property type="entry name" value="PPE"/>
    <property type="match status" value="1"/>
</dbReference>
<dbReference type="OrthoDB" id="3664672at2"/>
<comment type="caution">
    <text evidence="3">The sequence shown here is derived from an EMBL/GenBank/DDBJ whole genome shotgun (WGS) entry which is preliminary data.</text>
</comment>
<feature type="domain" description="PPE" evidence="2">
    <location>
        <begin position="36"/>
        <end position="119"/>
    </location>
</feature>
<comment type="similarity">
    <text evidence="1">Belongs to the mycobacterial PPE family.</text>
</comment>
<name>A0A7Z1AXN6_9PSEU</name>
<dbReference type="Proteomes" id="UP000185696">
    <property type="component" value="Unassembled WGS sequence"/>
</dbReference>
<dbReference type="SUPFAM" id="SSF140459">
    <property type="entry name" value="PE/PPE dimer-like"/>
    <property type="match status" value="1"/>
</dbReference>
<organism evidence="3 4">
    <name type="scientific">Actinophytocola xinjiangensis</name>
    <dbReference type="NCBI Taxonomy" id="485602"/>
    <lineage>
        <taxon>Bacteria</taxon>
        <taxon>Bacillati</taxon>
        <taxon>Actinomycetota</taxon>
        <taxon>Actinomycetes</taxon>
        <taxon>Pseudonocardiales</taxon>
        <taxon>Pseudonocardiaceae</taxon>
    </lineage>
</organism>
<sequence>MTVHGERDIPAAGEVNPAAYDHETLKRWTDEADTGAAQAVADTWTSTGAALVEAAETLRRAASDSEAGWAGPAAAAMRARLAEIADWSANTGGQITAASASIARQGEAAEVARRAMPDPVPYDPAQLIRDAGEDGPLALAGLPQRLYNQKQLHDAAHEDAVRVVAQRDRAMGGAAGEVVVFDRPPLLDGG</sequence>
<accession>A0A7Z1AXN6</accession>
<gene>
    <name evidence="3" type="ORF">BLA60_19750</name>
</gene>
<evidence type="ECO:0000313" key="4">
    <source>
        <dbReference type="Proteomes" id="UP000185696"/>
    </source>
</evidence>
<dbReference type="AlphaFoldDB" id="A0A7Z1AXN6"/>
<dbReference type="RefSeq" id="WP_075134399.1">
    <property type="nucleotide sequence ID" value="NZ_MSIF01000009.1"/>
</dbReference>
<dbReference type="Gene3D" id="1.20.1260.20">
    <property type="entry name" value="PPE superfamily"/>
    <property type="match status" value="1"/>
</dbReference>
<reference evidence="3 4" key="1">
    <citation type="submission" date="2016-12" db="EMBL/GenBank/DDBJ databases">
        <title>The draft genome sequence of Actinophytocola xinjiangensis.</title>
        <authorList>
            <person name="Wang W."/>
            <person name="Yuan L."/>
        </authorList>
    </citation>
    <scope>NUCLEOTIDE SEQUENCE [LARGE SCALE GENOMIC DNA]</scope>
    <source>
        <strain evidence="3 4">CGMCC 4.4663</strain>
    </source>
</reference>
<dbReference type="InterPro" id="IPR000030">
    <property type="entry name" value="PPE_dom"/>
</dbReference>
<dbReference type="EMBL" id="MSIF01000009">
    <property type="protein sequence ID" value="OLF09406.1"/>
    <property type="molecule type" value="Genomic_DNA"/>
</dbReference>